<dbReference type="SUPFAM" id="SSF88659">
    <property type="entry name" value="Sigma3 and sigma4 domains of RNA polymerase sigma factors"/>
    <property type="match status" value="1"/>
</dbReference>
<evidence type="ECO:0000313" key="9">
    <source>
        <dbReference type="EMBL" id="GEP02214.1"/>
    </source>
</evidence>
<dbReference type="InterPro" id="IPR007627">
    <property type="entry name" value="RNA_pol_sigma70_r2"/>
</dbReference>
<reference evidence="12" key="2">
    <citation type="journal article" date="2019" name="Int. J. Syst. Evol. Microbiol.">
        <title>The Global Catalogue of Microorganisms (GCM) 10K type strain sequencing project: providing services to taxonomists for standard genome sequencing and annotation.</title>
        <authorList>
            <consortium name="The Broad Institute Genomics Platform"/>
            <consortium name="The Broad Institute Genome Sequencing Center for Infectious Disease"/>
            <person name="Wu L."/>
            <person name="Ma J."/>
        </authorList>
    </citation>
    <scope>NUCLEOTIDE SEQUENCE [LARGE SCALE GENOMIC DNA]</scope>
    <source>
        <strain evidence="12">NBRC 107715</strain>
    </source>
</reference>
<keyword evidence="12" id="KW-1185">Reference proteome</keyword>
<feature type="domain" description="RNA polymerase sigma factor 70 region 4 type 2" evidence="8">
    <location>
        <begin position="164"/>
        <end position="215"/>
    </location>
</feature>
<evidence type="ECO:0000259" key="7">
    <source>
        <dbReference type="Pfam" id="PF04542"/>
    </source>
</evidence>
<keyword evidence="3 6" id="KW-0731">Sigma factor</keyword>
<dbReference type="InterPro" id="IPR014284">
    <property type="entry name" value="RNA_pol_sigma-70_dom"/>
</dbReference>
<dbReference type="SUPFAM" id="SSF88946">
    <property type="entry name" value="Sigma2 domain of RNA polymerase sigma factors"/>
    <property type="match status" value="1"/>
</dbReference>
<keyword evidence="4 6" id="KW-0238">DNA-binding</keyword>
<dbReference type="InterPro" id="IPR000838">
    <property type="entry name" value="RNA_pol_sigma70_ECF_CS"/>
</dbReference>
<dbReference type="Pfam" id="PF08281">
    <property type="entry name" value="Sigma70_r4_2"/>
    <property type="match status" value="1"/>
</dbReference>
<comment type="similarity">
    <text evidence="1 6">Belongs to the sigma-70 factor family. ECF subfamily.</text>
</comment>
<dbReference type="EMBL" id="BJZU01000003">
    <property type="protein sequence ID" value="GEP02214.1"/>
    <property type="molecule type" value="Genomic_DNA"/>
</dbReference>
<evidence type="ECO:0000313" key="12">
    <source>
        <dbReference type="Proteomes" id="UP001156856"/>
    </source>
</evidence>
<dbReference type="OrthoDB" id="9797134at2"/>
<dbReference type="GO" id="GO:0003677">
    <property type="term" value="F:DNA binding"/>
    <property type="evidence" value="ECO:0007669"/>
    <property type="project" value="UniProtKB-KW"/>
</dbReference>
<keyword evidence="5 6" id="KW-0804">Transcription</keyword>
<dbReference type="NCBIfam" id="TIGR02937">
    <property type="entry name" value="sigma70-ECF"/>
    <property type="match status" value="1"/>
</dbReference>
<dbReference type="Gene3D" id="1.10.10.10">
    <property type="entry name" value="Winged helix-like DNA-binding domain superfamily/Winged helix DNA-binding domain"/>
    <property type="match status" value="1"/>
</dbReference>
<evidence type="ECO:0000256" key="4">
    <source>
        <dbReference type="ARBA" id="ARBA00023125"/>
    </source>
</evidence>
<dbReference type="PANTHER" id="PTHR43133">
    <property type="entry name" value="RNA POLYMERASE ECF-TYPE SIGMA FACTO"/>
    <property type="match status" value="1"/>
</dbReference>
<dbReference type="RefSeq" id="WP_147023878.1">
    <property type="nucleotide sequence ID" value="NZ_BJZU01000003.1"/>
</dbReference>
<sequence length="245" mass="26622">MPDAKEQGATALLPAPLTAAIRTHLGGLLKRAYADFTAAAPPDRIGELIARLERALAETDDRNARAFKDGLVEALPSLQSFAVSLTRNPTRADDLVQDTVMRAWRSRARFEPGTNLGAWLFTIMRNAFYSEHRRQAREVADSEGDLAARVATVPSQTGHLDLQDARAALDRLPAPMREALILVTIEDMTYEEAAVAMNCRVGTVKSRVWRARDQLALLLGYSADEVGADRVTLSALASPVAGAET</sequence>
<evidence type="ECO:0000256" key="2">
    <source>
        <dbReference type="ARBA" id="ARBA00023015"/>
    </source>
</evidence>
<evidence type="ECO:0000256" key="3">
    <source>
        <dbReference type="ARBA" id="ARBA00023082"/>
    </source>
</evidence>
<protein>
    <recommendedName>
        <fullName evidence="6">RNA polymerase sigma factor</fullName>
    </recommendedName>
</protein>
<comment type="caution">
    <text evidence="9">The sequence shown here is derived from an EMBL/GenBank/DDBJ whole genome shotgun (WGS) entry which is preliminary data.</text>
</comment>
<dbReference type="Gene3D" id="1.10.1740.10">
    <property type="match status" value="1"/>
</dbReference>
<dbReference type="InterPro" id="IPR036388">
    <property type="entry name" value="WH-like_DNA-bd_sf"/>
</dbReference>
<proteinExistence type="inferred from homology"/>
<reference evidence="10" key="1">
    <citation type="journal article" date="2014" name="Int. J. Syst. Evol. Microbiol.">
        <title>Complete genome of a new Firmicutes species belonging to the dominant human colonic microbiota ('Ruminococcus bicirculans') reveals two chromosomes and a selective capacity to utilize plant glucans.</title>
        <authorList>
            <consortium name="NISC Comparative Sequencing Program"/>
            <person name="Wegmann U."/>
            <person name="Louis P."/>
            <person name="Goesmann A."/>
            <person name="Henrissat B."/>
            <person name="Duncan S.H."/>
            <person name="Flint H.J."/>
        </authorList>
    </citation>
    <scope>NUCLEOTIDE SEQUENCE</scope>
    <source>
        <strain evidence="10">NBRC 107715</strain>
    </source>
</reference>
<dbReference type="InterPro" id="IPR013249">
    <property type="entry name" value="RNA_pol_sigma70_r4_t2"/>
</dbReference>
<feature type="domain" description="RNA polymerase sigma-70 region 2" evidence="7">
    <location>
        <begin position="73"/>
        <end position="137"/>
    </location>
</feature>
<dbReference type="AlphaFoldDB" id="A0A512IWX1"/>
<dbReference type="PANTHER" id="PTHR43133:SF25">
    <property type="entry name" value="RNA POLYMERASE SIGMA FACTOR RFAY-RELATED"/>
    <property type="match status" value="1"/>
</dbReference>
<organism evidence="9 11">
    <name type="scientific">Methylobacterium oxalidis</name>
    <dbReference type="NCBI Taxonomy" id="944322"/>
    <lineage>
        <taxon>Bacteria</taxon>
        <taxon>Pseudomonadati</taxon>
        <taxon>Pseudomonadota</taxon>
        <taxon>Alphaproteobacteria</taxon>
        <taxon>Hyphomicrobiales</taxon>
        <taxon>Methylobacteriaceae</taxon>
        <taxon>Methylobacterium</taxon>
    </lineage>
</organism>
<accession>A0A512IWX1</accession>
<evidence type="ECO:0000313" key="11">
    <source>
        <dbReference type="Proteomes" id="UP000321960"/>
    </source>
</evidence>
<evidence type="ECO:0000256" key="5">
    <source>
        <dbReference type="ARBA" id="ARBA00023163"/>
    </source>
</evidence>
<dbReference type="Proteomes" id="UP000321960">
    <property type="component" value="Unassembled WGS sequence"/>
</dbReference>
<name>A0A512IWX1_9HYPH</name>
<dbReference type="CDD" id="cd06171">
    <property type="entry name" value="Sigma70_r4"/>
    <property type="match status" value="1"/>
</dbReference>
<dbReference type="GO" id="GO:0016987">
    <property type="term" value="F:sigma factor activity"/>
    <property type="evidence" value="ECO:0007669"/>
    <property type="project" value="UniProtKB-KW"/>
</dbReference>
<evidence type="ECO:0000256" key="6">
    <source>
        <dbReference type="RuleBase" id="RU000716"/>
    </source>
</evidence>
<dbReference type="InterPro" id="IPR039425">
    <property type="entry name" value="RNA_pol_sigma-70-like"/>
</dbReference>
<reference evidence="10" key="4">
    <citation type="submission" date="2023-01" db="EMBL/GenBank/DDBJ databases">
        <title>Draft genome sequence of Methylobacterium oxalidis strain NBRC 107715.</title>
        <authorList>
            <person name="Sun Q."/>
            <person name="Mori K."/>
        </authorList>
    </citation>
    <scope>NUCLEOTIDE SEQUENCE</scope>
    <source>
        <strain evidence="10">NBRC 107715</strain>
    </source>
</reference>
<dbReference type="EMBL" id="BSPK01000004">
    <property type="protein sequence ID" value="GLS62159.1"/>
    <property type="molecule type" value="Genomic_DNA"/>
</dbReference>
<dbReference type="Pfam" id="PF04542">
    <property type="entry name" value="Sigma70_r2"/>
    <property type="match status" value="1"/>
</dbReference>
<dbReference type="PROSITE" id="PS01063">
    <property type="entry name" value="SIGMA70_ECF"/>
    <property type="match status" value="1"/>
</dbReference>
<keyword evidence="2 6" id="KW-0805">Transcription regulation</keyword>
<evidence type="ECO:0000259" key="8">
    <source>
        <dbReference type="Pfam" id="PF08281"/>
    </source>
</evidence>
<dbReference type="InterPro" id="IPR013324">
    <property type="entry name" value="RNA_pol_sigma_r3/r4-like"/>
</dbReference>
<evidence type="ECO:0000256" key="1">
    <source>
        <dbReference type="ARBA" id="ARBA00010641"/>
    </source>
</evidence>
<evidence type="ECO:0000313" key="10">
    <source>
        <dbReference type="EMBL" id="GLS62159.1"/>
    </source>
</evidence>
<dbReference type="Proteomes" id="UP001156856">
    <property type="component" value="Unassembled WGS sequence"/>
</dbReference>
<dbReference type="InterPro" id="IPR013325">
    <property type="entry name" value="RNA_pol_sigma_r2"/>
</dbReference>
<reference evidence="9 11" key="3">
    <citation type="submission" date="2019-07" db="EMBL/GenBank/DDBJ databases">
        <title>Whole genome shotgun sequence of Methylobacterium oxalidis NBRC 107715.</title>
        <authorList>
            <person name="Hosoyama A."/>
            <person name="Uohara A."/>
            <person name="Ohji S."/>
            <person name="Ichikawa N."/>
        </authorList>
    </citation>
    <scope>NUCLEOTIDE SEQUENCE [LARGE SCALE GENOMIC DNA]</scope>
    <source>
        <strain evidence="9 11">NBRC 107715</strain>
    </source>
</reference>
<dbReference type="GO" id="GO:0006352">
    <property type="term" value="P:DNA-templated transcription initiation"/>
    <property type="evidence" value="ECO:0007669"/>
    <property type="project" value="InterPro"/>
</dbReference>
<gene>
    <name evidence="10" type="ORF">GCM10007888_05400</name>
    <name evidence="9" type="ORF">MOX02_02520</name>
</gene>